<dbReference type="Pfam" id="PF03966">
    <property type="entry name" value="Trm112p"/>
    <property type="match status" value="1"/>
</dbReference>
<dbReference type="GO" id="GO:0005829">
    <property type="term" value="C:cytosol"/>
    <property type="evidence" value="ECO:0007669"/>
    <property type="project" value="TreeGrafter"/>
</dbReference>
<comment type="similarity">
    <text evidence="1">Belongs to the UPF0434 family.</text>
</comment>
<dbReference type="EMBL" id="SMCP01000017">
    <property type="protein sequence ID" value="TCV82963.1"/>
    <property type="molecule type" value="Genomic_DNA"/>
</dbReference>
<comment type="caution">
    <text evidence="2">The sequence shown here is derived from an EMBL/GenBank/DDBJ whole genome shotgun (WGS) entry which is preliminary data.</text>
</comment>
<evidence type="ECO:0000313" key="4">
    <source>
        <dbReference type="Proteomes" id="UP000294619"/>
    </source>
</evidence>
<dbReference type="HAMAP" id="MF_01187">
    <property type="entry name" value="UPF0434"/>
    <property type="match status" value="1"/>
</dbReference>
<reference evidence="3 5" key="2">
    <citation type="submission" date="2019-05" db="EMBL/GenBank/DDBJ databases">
        <title>Pasteurellaceae isolates from reptiles.</title>
        <authorList>
            <person name="Bojesen A.M."/>
            <person name="Lund E."/>
        </authorList>
    </citation>
    <scope>NUCLEOTIDE SEQUENCE [LARGE SCALE GENOMIC DNA]</scope>
    <source>
        <strain evidence="3 5">ELNT2x</strain>
    </source>
</reference>
<dbReference type="EMBL" id="VDGV01000001">
    <property type="protein sequence ID" value="TNG93774.1"/>
    <property type="molecule type" value="Genomic_DNA"/>
</dbReference>
<dbReference type="Proteomes" id="UP000294619">
    <property type="component" value="Unassembled WGS sequence"/>
</dbReference>
<sequence>MNTKLLQVVACPRCHAKLQYDKTHQRLICEFEHLAYPIKNGIPVLLPESAVALTIDEQPLNEKNLK</sequence>
<dbReference type="RefSeq" id="WP_132968182.1">
    <property type="nucleotide sequence ID" value="NZ_LEKL01000048.1"/>
</dbReference>
<proteinExistence type="inferred from homology"/>
<evidence type="ECO:0000313" key="3">
    <source>
        <dbReference type="EMBL" id="TNG93774.1"/>
    </source>
</evidence>
<dbReference type="AlphaFoldDB" id="A0A4R3XZ40"/>
<dbReference type="Gene3D" id="2.20.25.10">
    <property type="match status" value="1"/>
</dbReference>
<keyword evidence="5" id="KW-1185">Reference proteome</keyword>
<dbReference type="InterPro" id="IPR005651">
    <property type="entry name" value="Trm112-like"/>
</dbReference>
<dbReference type="FunFam" id="2.20.25.10:FF:000002">
    <property type="entry name" value="UPF0434 protein YcaR"/>
    <property type="match status" value="1"/>
</dbReference>
<protein>
    <recommendedName>
        <fullName evidence="1">UPF0434 protein EDC16_11715</fullName>
    </recommendedName>
</protein>
<dbReference type="SUPFAM" id="SSF158997">
    <property type="entry name" value="Trm112p-like"/>
    <property type="match status" value="1"/>
</dbReference>
<dbReference type="Proteomes" id="UP000305526">
    <property type="component" value="Unassembled WGS sequence"/>
</dbReference>
<organism evidence="2 4">
    <name type="scientific">Testudinibacter aquarius</name>
    <dbReference type="NCBI Taxonomy" id="1524974"/>
    <lineage>
        <taxon>Bacteria</taxon>
        <taxon>Pseudomonadati</taxon>
        <taxon>Pseudomonadota</taxon>
        <taxon>Gammaproteobacteria</taxon>
        <taxon>Pasteurellales</taxon>
        <taxon>Pasteurellaceae</taxon>
        <taxon>Testudinibacter</taxon>
    </lineage>
</organism>
<dbReference type="PANTHER" id="PTHR33505">
    <property type="entry name" value="ZGC:162634"/>
    <property type="match status" value="1"/>
</dbReference>
<name>A0A4R3XZ40_9PAST</name>
<dbReference type="PANTHER" id="PTHR33505:SF4">
    <property type="entry name" value="PROTEIN PREY, MITOCHONDRIAL"/>
    <property type="match status" value="1"/>
</dbReference>
<gene>
    <name evidence="2" type="ORF">EDC16_11715</name>
    <name evidence="3" type="ORF">FHQ21_00075</name>
</gene>
<accession>A0A4R3XZ40</accession>
<evidence type="ECO:0000256" key="1">
    <source>
        <dbReference type="HAMAP-Rule" id="MF_01187"/>
    </source>
</evidence>
<evidence type="ECO:0000313" key="5">
    <source>
        <dbReference type="Proteomes" id="UP000305526"/>
    </source>
</evidence>
<evidence type="ECO:0000313" key="2">
    <source>
        <dbReference type="EMBL" id="TCV82963.1"/>
    </source>
</evidence>
<reference evidence="2 4" key="1">
    <citation type="submission" date="2019-03" db="EMBL/GenBank/DDBJ databases">
        <title>Genomic Encyclopedia of Type Strains, Phase IV (KMG-IV): sequencing the most valuable type-strain genomes for metagenomic binning, comparative biology and taxonomic classification.</title>
        <authorList>
            <person name="Goeker M."/>
        </authorList>
    </citation>
    <scope>NUCLEOTIDE SEQUENCE [LARGE SCALE GENOMIC DNA]</scope>
    <source>
        <strain evidence="2 4">DSM 28140</strain>
    </source>
</reference>